<proteinExistence type="predicted"/>
<protein>
    <submittedName>
        <fullName evidence="1">Uncharacterized protein</fullName>
    </submittedName>
</protein>
<gene>
    <name evidence="1" type="ORF">EV644_105409</name>
</gene>
<accession>A0ABY2BLV5</accession>
<evidence type="ECO:0000313" key="1">
    <source>
        <dbReference type="EMBL" id="TCO24375.1"/>
    </source>
</evidence>
<name>A0ABY2BLV5_9ACTN</name>
<evidence type="ECO:0000313" key="2">
    <source>
        <dbReference type="Proteomes" id="UP000295818"/>
    </source>
</evidence>
<dbReference type="RefSeq" id="WP_158292850.1">
    <property type="nucleotide sequence ID" value="NZ_SLWM01000005.1"/>
</dbReference>
<dbReference type="Proteomes" id="UP000295818">
    <property type="component" value="Unassembled WGS sequence"/>
</dbReference>
<reference evidence="1 2" key="1">
    <citation type="journal article" date="2015" name="Stand. Genomic Sci.">
        <title>Genomic Encyclopedia of Bacterial and Archaeal Type Strains, Phase III: the genomes of soil and plant-associated and newly described type strains.</title>
        <authorList>
            <person name="Whitman W.B."/>
            <person name="Woyke T."/>
            <person name="Klenk H.P."/>
            <person name="Zhou Y."/>
            <person name="Lilburn T.G."/>
            <person name="Beck B.J."/>
            <person name="De Vos P."/>
            <person name="Vandamme P."/>
            <person name="Eisen J.A."/>
            <person name="Garrity G."/>
            <person name="Hugenholtz P."/>
            <person name="Kyrpides N.C."/>
        </authorList>
    </citation>
    <scope>NUCLEOTIDE SEQUENCE [LARGE SCALE GENOMIC DNA]</scope>
    <source>
        <strain evidence="1 2">VKM Ac-2538</strain>
    </source>
</reference>
<dbReference type="EMBL" id="SLWM01000005">
    <property type="protein sequence ID" value="TCO24375.1"/>
    <property type="molecule type" value="Genomic_DNA"/>
</dbReference>
<sequence length="144" mass="16287">MNEPLTCQSLPGYLEQNFSDYLATIWTVRSRNHPAVVTADMVVAEVFVDQIFVTGASTGDRELLGRWLETVERVLGGPDESLREIFVDYVEPVVLKTDRARWTQELAGPLLRAPDWMPRSERRGDARSVGSAWSTRTSCRCRSL</sequence>
<organism evidence="1 2">
    <name type="scientific">Kribbella orskensis</name>
    <dbReference type="NCBI Taxonomy" id="2512216"/>
    <lineage>
        <taxon>Bacteria</taxon>
        <taxon>Bacillati</taxon>
        <taxon>Actinomycetota</taxon>
        <taxon>Actinomycetes</taxon>
        <taxon>Propionibacteriales</taxon>
        <taxon>Kribbellaceae</taxon>
        <taxon>Kribbella</taxon>
    </lineage>
</organism>
<keyword evidence="2" id="KW-1185">Reference proteome</keyword>
<comment type="caution">
    <text evidence="1">The sequence shown here is derived from an EMBL/GenBank/DDBJ whole genome shotgun (WGS) entry which is preliminary data.</text>
</comment>